<protein>
    <recommendedName>
        <fullName evidence="3">Thioredoxin domain-containing protein</fullName>
    </recommendedName>
</protein>
<dbReference type="EMBL" id="JADCNL010000001">
    <property type="protein sequence ID" value="KAG0499353.1"/>
    <property type="molecule type" value="Genomic_DNA"/>
</dbReference>
<dbReference type="PANTHER" id="PTHR46050:SF29">
    <property type="entry name" value="TPR REPEAT-CONTAINING THIOREDOXIN TTL4"/>
    <property type="match status" value="1"/>
</dbReference>
<dbReference type="AlphaFoldDB" id="A0A835S8P5"/>
<feature type="compositionally biased region" description="Basic and acidic residues" evidence="2">
    <location>
        <begin position="82"/>
        <end position="92"/>
    </location>
</feature>
<feature type="domain" description="Thioredoxin" evidence="3">
    <location>
        <begin position="559"/>
        <end position="643"/>
    </location>
</feature>
<organism evidence="4 5">
    <name type="scientific">Vanilla planifolia</name>
    <name type="common">Vanilla</name>
    <dbReference type="NCBI Taxonomy" id="51239"/>
    <lineage>
        <taxon>Eukaryota</taxon>
        <taxon>Viridiplantae</taxon>
        <taxon>Streptophyta</taxon>
        <taxon>Embryophyta</taxon>
        <taxon>Tracheophyta</taxon>
        <taxon>Spermatophyta</taxon>
        <taxon>Magnoliopsida</taxon>
        <taxon>Liliopsida</taxon>
        <taxon>Asparagales</taxon>
        <taxon>Orchidaceae</taxon>
        <taxon>Vanilloideae</taxon>
        <taxon>Vanilleae</taxon>
        <taxon>Vanilla</taxon>
    </lineage>
</organism>
<dbReference type="Gene3D" id="1.25.40.10">
    <property type="entry name" value="Tetratricopeptide repeat domain"/>
    <property type="match status" value="1"/>
</dbReference>
<dbReference type="InterPro" id="IPR013766">
    <property type="entry name" value="Thioredoxin_domain"/>
</dbReference>
<dbReference type="GO" id="GO:0006950">
    <property type="term" value="P:response to stress"/>
    <property type="evidence" value="ECO:0007669"/>
    <property type="project" value="UniProtKB-ARBA"/>
</dbReference>
<reference evidence="4 5" key="1">
    <citation type="journal article" date="2020" name="Nat. Food">
        <title>A phased Vanilla planifolia genome enables genetic improvement of flavour and production.</title>
        <authorList>
            <person name="Hasing T."/>
            <person name="Tang H."/>
            <person name="Brym M."/>
            <person name="Khazi F."/>
            <person name="Huang T."/>
            <person name="Chambers A.H."/>
        </authorList>
    </citation>
    <scope>NUCLEOTIDE SEQUENCE [LARGE SCALE GENOMIC DNA]</scope>
    <source>
        <tissue evidence="4">Leaf</tissue>
    </source>
</reference>
<dbReference type="Proteomes" id="UP000636800">
    <property type="component" value="Chromosome 1"/>
</dbReference>
<evidence type="ECO:0000259" key="3">
    <source>
        <dbReference type="Pfam" id="PF00085"/>
    </source>
</evidence>
<dbReference type="InterPro" id="IPR044534">
    <property type="entry name" value="TTL1-4"/>
</dbReference>
<evidence type="ECO:0000313" key="5">
    <source>
        <dbReference type="Proteomes" id="UP000636800"/>
    </source>
</evidence>
<dbReference type="Pfam" id="PF13414">
    <property type="entry name" value="TPR_11"/>
    <property type="match status" value="2"/>
</dbReference>
<comment type="caution">
    <text evidence="4">The sequence shown here is derived from an EMBL/GenBank/DDBJ whole genome shotgun (WGS) entry which is preliminary data.</text>
</comment>
<dbReference type="SMART" id="SM00028">
    <property type="entry name" value="TPR"/>
    <property type="match status" value="6"/>
</dbReference>
<feature type="region of interest" description="Disordered" evidence="2">
    <location>
        <begin position="168"/>
        <end position="201"/>
    </location>
</feature>
<dbReference type="InterPro" id="IPR036249">
    <property type="entry name" value="Thioredoxin-like_sf"/>
</dbReference>
<dbReference type="InterPro" id="IPR011990">
    <property type="entry name" value="TPR-like_helical_dom_sf"/>
</dbReference>
<dbReference type="SUPFAM" id="SSF52833">
    <property type="entry name" value="Thioredoxin-like"/>
    <property type="match status" value="1"/>
</dbReference>
<dbReference type="InterPro" id="IPR019734">
    <property type="entry name" value="TPR_rpt"/>
</dbReference>
<dbReference type="SUPFAM" id="SSF48452">
    <property type="entry name" value="TPR-like"/>
    <property type="match status" value="2"/>
</dbReference>
<dbReference type="GO" id="GO:0005737">
    <property type="term" value="C:cytoplasm"/>
    <property type="evidence" value="ECO:0007669"/>
    <property type="project" value="TreeGrafter"/>
</dbReference>
<feature type="compositionally biased region" description="Low complexity" evidence="2">
    <location>
        <begin position="50"/>
        <end position="78"/>
    </location>
</feature>
<feature type="repeat" description="TPR" evidence="1">
    <location>
        <begin position="196"/>
        <end position="229"/>
    </location>
</feature>
<accession>A0A835S8P5</accession>
<feature type="compositionally biased region" description="Low complexity" evidence="2">
    <location>
        <begin position="117"/>
        <end position="131"/>
    </location>
</feature>
<evidence type="ECO:0000256" key="2">
    <source>
        <dbReference type="SAM" id="MobiDB-lite"/>
    </source>
</evidence>
<evidence type="ECO:0000313" key="4">
    <source>
        <dbReference type="EMBL" id="KAG0499353.1"/>
    </source>
</evidence>
<dbReference type="OrthoDB" id="427280at2759"/>
<evidence type="ECO:0000256" key="1">
    <source>
        <dbReference type="PROSITE-ProRule" id="PRU00339"/>
    </source>
</evidence>
<proteinExistence type="predicted"/>
<gene>
    <name evidence="4" type="ORF">HPP92_004044</name>
</gene>
<dbReference type="Gene3D" id="3.40.30.10">
    <property type="entry name" value="Glutaredoxin"/>
    <property type="match status" value="1"/>
</dbReference>
<dbReference type="PROSITE" id="PS50005">
    <property type="entry name" value="TPR"/>
    <property type="match status" value="1"/>
</dbReference>
<dbReference type="CDD" id="cd02947">
    <property type="entry name" value="TRX_family"/>
    <property type="match status" value="1"/>
</dbReference>
<keyword evidence="1" id="KW-0802">TPR repeat</keyword>
<dbReference type="Pfam" id="PF00085">
    <property type="entry name" value="Thioredoxin"/>
    <property type="match status" value="1"/>
</dbReference>
<feature type="region of interest" description="Disordered" evidence="2">
    <location>
        <begin position="1"/>
        <end position="151"/>
    </location>
</feature>
<sequence length="666" mass="72348">MFPSGEVQNAQVEMESMPNRMRSALSPESKKPTSKDCLCFTSPASPPRARPSVSTGTNATSGSSTSSGSTTGKAGIAGRRTLSGEHMKESTKPGHRRSGSEPVISFGGTPDSGAKGPNSPVSSPASNVLPAGNICPSGKISRSGMTPIRSASRSDVLGTGAKNYGHGSIIRGGGGEAGAGNGSEHATRKATMSTDPDEVRRAGNDFYRRGQFVEALKLYDRAIAICPENAVCRSNRAAALTGLGRLAEAVKECEEAIRLDPSFLRAHQRLASLHIRLGQVESAGRHLFWQGQQPDPVELQKLQALEKHTQSCFDARKNGDWKIVLRESNAAIHSGADSSSQLISAKAEALLCLHQLEEADSTILKALNLEIPRSQSSYFAPLSNSYIHKVHAQIELALGRFDSAVASAEKARQIDPGNFEATVTLNKVRSVARARCQGNEFFNMGRFEEACLAYGEGLKYDPSNPVLYCNRAACMSKLGYWDKSIEDCNEALRFYPNYTKALLRRAASNGKLEHWAEAVRDYEVLRKELPRDTEVEEALLHARAALRTSRGVEVISGLEHFRTAISLHGVFVVHFMLELNQHCIQISPFLDMLCTKFPFVNFLKVDIDKNPAVCKVENVTTVPTVKIYKNGVRVKEMICPSQQVLESSVRLYSLAFGSAMMEAAAS</sequence>
<feature type="compositionally biased region" description="Polar residues" evidence="2">
    <location>
        <begin position="1"/>
        <end position="11"/>
    </location>
</feature>
<name>A0A835S8P5_VANPL</name>
<feature type="compositionally biased region" description="Gly residues" evidence="2">
    <location>
        <begin position="170"/>
        <end position="181"/>
    </location>
</feature>
<dbReference type="PANTHER" id="PTHR46050">
    <property type="entry name" value="TPR REPEAT-CONTAINING THIOREDOXIN"/>
    <property type="match status" value="1"/>
</dbReference>
<keyword evidence="5" id="KW-1185">Reference proteome</keyword>